<reference evidence="3" key="2">
    <citation type="submission" date="2023-06" db="EMBL/GenBank/DDBJ databases">
        <authorList>
            <consortium name="Lawrence Berkeley National Laboratory"/>
            <person name="Haridas S."/>
            <person name="Hensen N."/>
            <person name="Bonometti L."/>
            <person name="Westerberg I."/>
            <person name="Brannstrom I.O."/>
            <person name="Guillou S."/>
            <person name="Cros-Aarteil S."/>
            <person name="Calhoun S."/>
            <person name="Kuo A."/>
            <person name="Mondo S."/>
            <person name="Pangilinan J."/>
            <person name="Riley R."/>
            <person name="Labutti K."/>
            <person name="Andreopoulos B."/>
            <person name="Lipzen A."/>
            <person name="Chen C."/>
            <person name="Yanf M."/>
            <person name="Daum C."/>
            <person name="Ng V."/>
            <person name="Clum A."/>
            <person name="Steindorff A."/>
            <person name="Ohm R."/>
            <person name="Martin F."/>
            <person name="Silar P."/>
            <person name="Natvig D."/>
            <person name="Lalanne C."/>
            <person name="Gautier V."/>
            <person name="Ament-Velasquez S.L."/>
            <person name="Kruys A."/>
            <person name="Hutchinson M.I."/>
            <person name="Powell A.J."/>
            <person name="Barry K."/>
            <person name="Miller A.N."/>
            <person name="Grigoriev I.V."/>
            <person name="Debuchy R."/>
            <person name="Gladieux P."/>
            <person name="Thoren M.H."/>
            <person name="Johannesson H."/>
        </authorList>
    </citation>
    <scope>NUCLEOTIDE SEQUENCE</scope>
    <source>
        <strain evidence="3">CBS 168.71</strain>
    </source>
</reference>
<organism evidence="3 4">
    <name type="scientific">Chaetomium fimeti</name>
    <dbReference type="NCBI Taxonomy" id="1854472"/>
    <lineage>
        <taxon>Eukaryota</taxon>
        <taxon>Fungi</taxon>
        <taxon>Dikarya</taxon>
        <taxon>Ascomycota</taxon>
        <taxon>Pezizomycotina</taxon>
        <taxon>Sordariomycetes</taxon>
        <taxon>Sordariomycetidae</taxon>
        <taxon>Sordariales</taxon>
        <taxon>Chaetomiaceae</taxon>
        <taxon>Chaetomium</taxon>
    </lineage>
</organism>
<accession>A0AAE0HH07</accession>
<reference evidence="3" key="1">
    <citation type="journal article" date="2023" name="Mol. Phylogenet. Evol.">
        <title>Genome-scale phylogeny and comparative genomics of the fungal order Sordariales.</title>
        <authorList>
            <person name="Hensen N."/>
            <person name="Bonometti L."/>
            <person name="Westerberg I."/>
            <person name="Brannstrom I.O."/>
            <person name="Guillou S."/>
            <person name="Cros-Aarteil S."/>
            <person name="Calhoun S."/>
            <person name="Haridas S."/>
            <person name="Kuo A."/>
            <person name="Mondo S."/>
            <person name="Pangilinan J."/>
            <person name="Riley R."/>
            <person name="LaButti K."/>
            <person name="Andreopoulos B."/>
            <person name="Lipzen A."/>
            <person name="Chen C."/>
            <person name="Yan M."/>
            <person name="Daum C."/>
            <person name="Ng V."/>
            <person name="Clum A."/>
            <person name="Steindorff A."/>
            <person name="Ohm R.A."/>
            <person name="Martin F."/>
            <person name="Silar P."/>
            <person name="Natvig D.O."/>
            <person name="Lalanne C."/>
            <person name="Gautier V."/>
            <person name="Ament-Velasquez S.L."/>
            <person name="Kruys A."/>
            <person name="Hutchinson M.I."/>
            <person name="Powell A.J."/>
            <person name="Barry K."/>
            <person name="Miller A.N."/>
            <person name="Grigoriev I.V."/>
            <person name="Debuchy R."/>
            <person name="Gladieux P."/>
            <person name="Hiltunen Thoren M."/>
            <person name="Johannesson H."/>
        </authorList>
    </citation>
    <scope>NUCLEOTIDE SEQUENCE</scope>
    <source>
        <strain evidence="3">CBS 168.71</strain>
    </source>
</reference>
<name>A0AAE0HH07_9PEZI</name>
<comment type="similarity">
    <text evidence="1">Belongs to the asaB hydroxylase/desaturase family.</text>
</comment>
<comment type="caution">
    <text evidence="3">The sequence shown here is derived from an EMBL/GenBank/DDBJ whole genome shotgun (WGS) entry which is preliminary data.</text>
</comment>
<evidence type="ECO:0000256" key="2">
    <source>
        <dbReference type="SAM" id="MobiDB-lite"/>
    </source>
</evidence>
<dbReference type="GeneID" id="87839284"/>
<dbReference type="Proteomes" id="UP001278766">
    <property type="component" value="Unassembled WGS sequence"/>
</dbReference>
<feature type="region of interest" description="Disordered" evidence="2">
    <location>
        <begin position="1"/>
        <end position="60"/>
    </location>
</feature>
<dbReference type="NCBIfam" id="NF041278">
    <property type="entry name" value="CmcJ_NvfI_EfuI"/>
    <property type="match status" value="1"/>
</dbReference>
<evidence type="ECO:0000256" key="1">
    <source>
        <dbReference type="ARBA" id="ARBA00023604"/>
    </source>
</evidence>
<dbReference type="GO" id="GO:0016491">
    <property type="term" value="F:oxidoreductase activity"/>
    <property type="evidence" value="ECO:0007669"/>
    <property type="project" value="InterPro"/>
</dbReference>
<sequence length="434" mass="49510">MSGAVASPNSNRPKVDPERPTVMEAALSKAGANQRGDSGRLTTTGRPPRPLTESGDSLRKSKHCALAQPWRRFWPPTDGSDAYRRLENEHPDVLTCRFDITRPFNRPWRLWTGPAPLEGGGCSLDPNEVAHPDHETACRPILDSPHDIERIRRDLDEEFRGLDLPIVQPESFHHLAPLERYHSEKPYKCQLPNECFPGLEMHNLVSQSYPVRIADITGHETLFSLPVSGFEFAKSPIAVQNWSDDYVSTEYLPGLVRWLTQRLGCRDVFCYAYNFRHHGSTQKADGLEYNFKPPFFRAHCDATEATCRARLQVYFPDSYQKIMEGRVRFINIWRPISPAPVEDCPLALCDFRTVDAGDLVPMDIVYPHFTDEAYEVKYNPSHRWFYKRGMTQEDVIVFKLYDSMRSEATAFVDPSVPSDTPRRASIEVKAIVLG</sequence>
<dbReference type="RefSeq" id="XP_062659878.1">
    <property type="nucleotide sequence ID" value="XM_062802336.1"/>
</dbReference>
<evidence type="ECO:0000313" key="4">
    <source>
        <dbReference type="Proteomes" id="UP001278766"/>
    </source>
</evidence>
<dbReference type="EMBL" id="JAUEPN010000004">
    <property type="protein sequence ID" value="KAK3296364.1"/>
    <property type="molecule type" value="Genomic_DNA"/>
</dbReference>
<gene>
    <name evidence="3" type="ORF">B0H64DRAFT_374458</name>
</gene>
<protein>
    <submittedName>
        <fullName evidence="3">Uncharacterized protein</fullName>
    </submittedName>
</protein>
<keyword evidence="4" id="KW-1185">Reference proteome</keyword>
<dbReference type="InterPro" id="IPR044053">
    <property type="entry name" value="AsaB-like"/>
</dbReference>
<dbReference type="PANTHER" id="PTHR34598:SF3">
    <property type="entry name" value="OXIDOREDUCTASE AN1597"/>
    <property type="match status" value="1"/>
</dbReference>
<proteinExistence type="inferred from homology"/>
<dbReference type="PANTHER" id="PTHR34598">
    <property type="entry name" value="BLL6449 PROTEIN"/>
    <property type="match status" value="1"/>
</dbReference>
<evidence type="ECO:0000313" key="3">
    <source>
        <dbReference type="EMBL" id="KAK3296364.1"/>
    </source>
</evidence>
<dbReference type="AlphaFoldDB" id="A0AAE0HH07"/>